<reference evidence="1" key="1">
    <citation type="submission" date="2014-11" db="EMBL/GenBank/DDBJ databases">
        <authorList>
            <person name="Amaro Gonzalez C."/>
        </authorList>
    </citation>
    <scope>NUCLEOTIDE SEQUENCE</scope>
</reference>
<dbReference type="EMBL" id="GBXM01031254">
    <property type="protein sequence ID" value="JAH77323.1"/>
    <property type="molecule type" value="Transcribed_RNA"/>
</dbReference>
<proteinExistence type="predicted"/>
<organism evidence="1">
    <name type="scientific">Anguilla anguilla</name>
    <name type="common">European freshwater eel</name>
    <name type="synonym">Muraena anguilla</name>
    <dbReference type="NCBI Taxonomy" id="7936"/>
    <lineage>
        <taxon>Eukaryota</taxon>
        <taxon>Metazoa</taxon>
        <taxon>Chordata</taxon>
        <taxon>Craniata</taxon>
        <taxon>Vertebrata</taxon>
        <taxon>Euteleostomi</taxon>
        <taxon>Actinopterygii</taxon>
        <taxon>Neopterygii</taxon>
        <taxon>Teleostei</taxon>
        <taxon>Anguilliformes</taxon>
        <taxon>Anguillidae</taxon>
        <taxon>Anguilla</taxon>
    </lineage>
</organism>
<accession>A0A0E9VJD6</accession>
<dbReference type="AlphaFoldDB" id="A0A0E9VJD6"/>
<reference evidence="1" key="2">
    <citation type="journal article" date="2015" name="Fish Shellfish Immunol.">
        <title>Early steps in the European eel (Anguilla anguilla)-Vibrio vulnificus interaction in the gills: Role of the RtxA13 toxin.</title>
        <authorList>
            <person name="Callol A."/>
            <person name="Pajuelo D."/>
            <person name="Ebbesson L."/>
            <person name="Teles M."/>
            <person name="MacKenzie S."/>
            <person name="Amaro C."/>
        </authorList>
    </citation>
    <scope>NUCLEOTIDE SEQUENCE</scope>
</reference>
<protein>
    <submittedName>
        <fullName evidence="1">Uncharacterized protein</fullName>
    </submittedName>
</protein>
<sequence>MSQAGSADITALEISLGCSIRKCILPCK</sequence>
<evidence type="ECO:0000313" key="1">
    <source>
        <dbReference type="EMBL" id="JAH77323.1"/>
    </source>
</evidence>
<name>A0A0E9VJD6_ANGAN</name>